<dbReference type="Gene3D" id="3.30.465.10">
    <property type="match status" value="1"/>
</dbReference>
<dbReference type="SUPFAM" id="SSF55103">
    <property type="entry name" value="FAD-linked oxidases, C-terminal domain"/>
    <property type="match status" value="1"/>
</dbReference>
<dbReference type="PANTHER" id="PTHR42973">
    <property type="entry name" value="BINDING OXIDOREDUCTASE, PUTATIVE (AFU_ORTHOLOGUE AFUA_1G17690)-RELATED"/>
    <property type="match status" value="1"/>
</dbReference>
<evidence type="ECO:0000256" key="4">
    <source>
        <dbReference type="ARBA" id="ARBA00022827"/>
    </source>
</evidence>
<gene>
    <name evidence="7" type="ORF">MGWOODY_Hyp267</name>
</gene>
<dbReference type="AlphaFoldDB" id="A0A160TYA4"/>
<dbReference type="Pfam" id="PF01565">
    <property type="entry name" value="FAD_binding_4"/>
    <property type="match status" value="1"/>
</dbReference>
<dbReference type="GO" id="GO:0071949">
    <property type="term" value="F:FAD binding"/>
    <property type="evidence" value="ECO:0007669"/>
    <property type="project" value="InterPro"/>
</dbReference>
<keyword evidence="4" id="KW-0274">FAD</keyword>
<dbReference type="InterPro" id="IPR016166">
    <property type="entry name" value="FAD-bd_PCMH"/>
</dbReference>
<proteinExistence type="inferred from homology"/>
<dbReference type="Pfam" id="PF08031">
    <property type="entry name" value="BBE"/>
    <property type="match status" value="1"/>
</dbReference>
<dbReference type="InterPro" id="IPR016167">
    <property type="entry name" value="FAD-bd_PCMH_sub1"/>
</dbReference>
<feature type="domain" description="FAD-binding PCMH-type" evidence="6">
    <location>
        <begin position="48"/>
        <end position="218"/>
    </location>
</feature>
<dbReference type="InterPro" id="IPR006094">
    <property type="entry name" value="Oxid_FAD_bind_N"/>
</dbReference>
<evidence type="ECO:0000256" key="1">
    <source>
        <dbReference type="ARBA" id="ARBA00001974"/>
    </source>
</evidence>
<organism evidence="7">
    <name type="scientific">hydrothermal vent metagenome</name>
    <dbReference type="NCBI Taxonomy" id="652676"/>
    <lineage>
        <taxon>unclassified sequences</taxon>
        <taxon>metagenomes</taxon>
        <taxon>ecological metagenomes</taxon>
    </lineage>
</organism>
<keyword evidence="3" id="KW-0285">Flavoprotein</keyword>
<dbReference type="SUPFAM" id="SSF56176">
    <property type="entry name" value="FAD-binding/transporter-associated domain-like"/>
    <property type="match status" value="1"/>
</dbReference>
<sequence length="478" mass="51332">MTNVVINTLGGSTQSYSANELQQSTGCRIITPEADDYDARRAIWNGMIDKRPAAILVARDEAGIAAAVSFASTNGLLMSLRSGGHNIAGMALCDDGLVLDMQDMKSVTVDPEARTARVQPGASLGDVDRATQEFGLVVPTGINSTTGIAGLALGGGFGWVTRKYGLTVDCLKSVRLVTASGSIITASKTENSDIFWALQGGGGNFGVVTEFTFDLHPVGPEVFAGMLVHPIADFPDVTRALQALVADAPDELTCWAVSRKAPPLPFIPEEWHGREVMVVPFCFIGDLNAAEAATLGVRSIGNPIATHFGPMPFADWQTSFDPLLTEGARNYWKSHDVAAFSDAAIDIIHEAVNNLPSDECEIFFGHVGGAATRIPADATAWPNRQSHFVVNVHTRWQDPADDGKCVQWARKLFQALEPHAMGTRYVNFIPEGDEANNLEDAFGENLDRLVRIKEATDPDNLFRTNINLTRKIPAGVAG</sequence>
<evidence type="ECO:0000259" key="6">
    <source>
        <dbReference type="PROSITE" id="PS51387"/>
    </source>
</evidence>
<dbReference type="Gene3D" id="3.40.462.20">
    <property type="match status" value="1"/>
</dbReference>
<comment type="cofactor">
    <cofactor evidence="1">
        <name>FAD</name>
        <dbReference type="ChEBI" id="CHEBI:57692"/>
    </cofactor>
</comment>
<name>A0A160TYA4_9ZZZZ</name>
<protein>
    <submittedName>
        <fullName evidence="7">Probable oxidoreductase</fullName>
    </submittedName>
</protein>
<dbReference type="InterPro" id="IPR050416">
    <property type="entry name" value="FAD-linked_Oxidoreductase"/>
</dbReference>
<dbReference type="InterPro" id="IPR012951">
    <property type="entry name" value="BBE"/>
</dbReference>
<dbReference type="Gene3D" id="3.30.43.10">
    <property type="entry name" value="Uridine Diphospho-n-acetylenolpyruvylglucosamine Reductase, domain 2"/>
    <property type="match status" value="1"/>
</dbReference>
<evidence type="ECO:0000256" key="2">
    <source>
        <dbReference type="ARBA" id="ARBA00005466"/>
    </source>
</evidence>
<reference evidence="7" key="1">
    <citation type="submission" date="2015-10" db="EMBL/GenBank/DDBJ databases">
        <authorList>
            <person name="Gilbert D.G."/>
        </authorList>
    </citation>
    <scope>NUCLEOTIDE SEQUENCE</scope>
</reference>
<dbReference type="PANTHER" id="PTHR42973:SF39">
    <property type="entry name" value="FAD-BINDING PCMH-TYPE DOMAIN-CONTAINING PROTEIN"/>
    <property type="match status" value="1"/>
</dbReference>
<comment type="similarity">
    <text evidence="2">Belongs to the oxygen-dependent FAD-linked oxidoreductase family.</text>
</comment>
<dbReference type="PROSITE" id="PS51387">
    <property type="entry name" value="FAD_PCMH"/>
    <property type="match status" value="1"/>
</dbReference>
<dbReference type="InterPro" id="IPR016169">
    <property type="entry name" value="FAD-bd_PCMH_sub2"/>
</dbReference>
<dbReference type="GO" id="GO:0016491">
    <property type="term" value="F:oxidoreductase activity"/>
    <property type="evidence" value="ECO:0007669"/>
    <property type="project" value="UniProtKB-KW"/>
</dbReference>
<evidence type="ECO:0000256" key="5">
    <source>
        <dbReference type="ARBA" id="ARBA00023002"/>
    </source>
</evidence>
<evidence type="ECO:0000256" key="3">
    <source>
        <dbReference type="ARBA" id="ARBA00022630"/>
    </source>
</evidence>
<dbReference type="InterPro" id="IPR036318">
    <property type="entry name" value="FAD-bd_PCMH-like_sf"/>
</dbReference>
<dbReference type="InterPro" id="IPR016164">
    <property type="entry name" value="FAD-linked_Oxase-like_C"/>
</dbReference>
<evidence type="ECO:0000313" key="7">
    <source>
        <dbReference type="EMBL" id="CUS56680.1"/>
    </source>
</evidence>
<dbReference type="EMBL" id="CZQD01000031">
    <property type="protein sequence ID" value="CUS56680.1"/>
    <property type="molecule type" value="Genomic_DNA"/>
</dbReference>
<keyword evidence="5" id="KW-0560">Oxidoreductase</keyword>
<accession>A0A160TYA4</accession>